<dbReference type="SMR" id="A0A8X6HYU9"/>
<keyword evidence="3" id="KW-1185">Reference proteome</keyword>
<reference evidence="2" key="1">
    <citation type="submission" date="2020-07" db="EMBL/GenBank/DDBJ databases">
        <title>Multicomponent nature underlies the extraordinary mechanical properties of spider dragline silk.</title>
        <authorList>
            <person name="Kono N."/>
            <person name="Nakamura H."/>
            <person name="Mori M."/>
            <person name="Yoshida Y."/>
            <person name="Ohtoshi R."/>
            <person name="Malay A.D."/>
            <person name="Moran D.A.P."/>
            <person name="Tomita M."/>
            <person name="Numata K."/>
            <person name="Arakawa K."/>
        </authorList>
    </citation>
    <scope>NUCLEOTIDE SEQUENCE</scope>
</reference>
<dbReference type="Proteomes" id="UP000887116">
    <property type="component" value="Unassembled WGS sequence"/>
</dbReference>
<feature type="chain" id="PRO_5036466131" evidence="1">
    <location>
        <begin position="20"/>
        <end position="249"/>
    </location>
</feature>
<evidence type="ECO:0000256" key="1">
    <source>
        <dbReference type="SAM" id="SignalP"/>
    </source>
</evidence>
<sequence>MSKILSILVVFTTLSYTSASHIKRIEKLLSKVDKEGMQCDDVKNVIKSYSSLLGTLMDAGNVIKGAFGDFRANMLEAIHNPEMLKKLKSVRHGLTSSIKRLMNFEGSSQALMNALQGLGDSMSGFMGDMKSLAGSMGDLKGSMKDAFAPPLMNMVGTGYSMLDNMANGGLMNNVQDFGQNAMSLGKKMMSTDGAGDLANEIMGDFGGAMGPLLSGMDGMTGKLGGLMGGLGGDGGDTSGGLQGSLDSSL</sequence>
<protein>
    <submittedName>
        <fullName evidence="2">Spider silk-constituting element SpiCE-NMa1</fullName>
    </submittedName>
</protein>
<evidence type="ECO:0000313" key="2">
    <source>
        <dbReference type="EMBL" id="GFR32462.1"/>
    </source>
</evidence>
<name>A0A8X6HYU9_TRICU</name>
<dbReference type="EMBL" id="BMAO01039585">
    <property type="protein sequence ID" value="GFR32462.1"/>
    <property type="molecule type" value="Genomic_DNA"/>
</dbReference>
<accession>A0A8X6HYU9</accession>
<comment type="caution">
    <text evidence="2">The sequence shown here is derived from an EMBL/GenBank/DDBJ whole genome shotgun (WGS) entry which is preliminary data.</text>
</comment>
<evidence type="ECO:0000313" key="3">
    <source>
        <dbReference type="Proteomes" id="UP000887116"/>
    </source>
</evidence>
<gene>
    <name evidence="2" type="primary">SpiCE-NMa1</name>
    <name evidence="2" type="ORF">TNCT_800311</name>
</gene>
<dbReference type="AlphaFoldDB" id="A0A8X6HYU9"/>
<dbReference type="OrthoDB" id="6429859at2759"/>
<keyword evidence="1" id="KW-0732">Signal</keyword>
<feature type="signal peptide" evidence="1">
    <location>
        <begin position="1"/>
        <end position="19"/>
    </location>
</feature>
<organism evidence="2 3">
    <name type="scientific">Trichonephila clavata</name>
    <name type="common">Joro spider</name>
    <name type="synonym">Nephila clavata</name>
    <dbReference type="NCBI Taxonomy" id="2740835"/>
    <lineage>
        <taxon>Eukaryota</taxon>
        <taxon>Metazoa</taxon>
        <taxon>Ecdysozoa</taxon>
        <taxon>Arthropoda</taxon>
        <taxon>Chelicerata</taxon>
        <taxon>Arachnida</taxon>
        <taxon>Araneae</taxon>
        <taxon>Araneomorphae</taxon>
        <taxon>Entelegynae</taxon>
        <taxon>Araneoidea</taxon>
        <taxon>Nephilidae</taxon>
        <taxon>Trichonephila</taxon>
    </lineage>
</organism>
<proteinExistence type="predicted"/>